<keyword evidence="2" id="KW-1185">Reference proteome</keyword>
<organism evidence="1 2">
    <name type="scientific">Pseudoduganella violacea</name>
    <dbReference type="NCBI Taxonomy" id="1715466"/>
    <lineage>
        <taxon>Bacteria</taxon>
        <taxon>Pseudomonadati</taxon>
        <taxon>Pseudomonadota</taxon>
        <taxon>Betaproteobacteria</taxon>
        <taxon>Burkholderiales</taxon>
        <taxon>Oxalobacteraceae</taxon>
        <taxon>Telluria group</taxon>
        <taxon>Pseudoduganella</taxon>
    </lineage>
</organism>
<reference evidence="1 2" key="1">
    <citation type="submission" date="2020-08" db="EMBL/GenBank/DDBJ databases">
        <title>Genomic Encyclopedia of Type Strains, Phase III (KMG-III): the genomes of soil and plant-associated and newly described type strains.</title>
        <authorList>
            <person name="Whitman W."/>
        </authorList>
    </citation>
    <scope>NUCLEOTIDE SEQUENCE [LARGE SCALE GENOMIC DNA]</scope>
    <source>
        <strain evidence="1 2">CECT 8897</strain>
    </source>
</reference>
<dbReference type="RefSeq" id="WP_183441442.1">
    <property type="nucleotide sequence ID" value="NZ_JACHXD010000006.1"/>
</dbReference>
<protein>
    <submittedName>
        <fullName evidence="1">Uncharacterized protein</fullName>
    </submittedName>
</protein>
<evidence type="ECO:0000313" key="1">
    <source>
        <dbReference type="EMBL" id="MBB3119634.1"/>
    </source>
</evidence>
<dbReference type="EMBL" id="JACHXD010000006">
    <property type="protein sequence ID" value="MBB3119634.1"/>
    <property type="molecule type" value="Genomic_DNA"/>
</dbReference>
<gene>
    <name evidence="1" type="ORF">FHS03_002686</name>
</gene>
<comment type="caution">
    <text evidence="1">The sequence shown here is derived from an EMBL/GenBank/DDBJ whole genome shotgun (WGS) entry which is preliminary data.</text>
</comment>
<accession>A0A7W5BAP9</accession>
<dbReference type="AlphaFoldDB" id="A0A7W5BAP9"/>
<proteinExistence type="predicted"/>
<dbReference type="Proteomes" id="UP000541535">
    <property type="component" value="Unassembled WGS sequence"/>
</dbReference>
<evidence type="ECO:0000313" key="2">
    <source>
        <dbReference type="Proteomes" id="UP000541535"/>
    </source>
</evidence>
<sequence length="273" mass="28928">MLKGWGQQLRVGVGSHALSLLSVGRWGRKPPQVLAECGYMADEEYAALGTALRGLLQQAGVAGRSLSFVLADELVRLWQVTPPVNAARMADIEAAAALRFHSLYGEAPAAWQLSADWHASQPFYAAAVPRKLLAVLGQACADSGAAMVEVRPHFVALWNRWQGAIGRDAWFGVLHDKLLTLAAIEDGQLRALRPLPVPAGADHYWLGQMVRREALLFNLALPKTVQLCGVLPAPLAKPGAGGKDGMSCVHLDAGVQGSSFSAASLLAWAGSAA</sequence>
<name>A0A7W5BAP9_9BURK</name>